<dbReference type="Gene3D" id="2.170.270.10">
    <property type="entry name" value="SET domain"/>
    <property type="match status" value="1"/>
</dbReference>
<dbReference type="InterPro" id="IPR002893">
    <property type="entry name" value="Znf_MYND"/>
</dbReference>
<keyword evidence="1" id="KW-0479">Metal-binding</keyword>
<comment type="caution">
    <text evidence="5">The sequence shown here is derived from an EMBL/GenBank/DDBJ whole genome shotgun (WGS) entry which is preliminary data.</text>
</comment>
<reference evidence="5 6" key="1">
    <citation type="journal article" date="2024" name="Nat. Commun.">
        <title>Phylogenomics reveals the evolutionary origins of lichenization in chlorophyte algae.</title>
        <authorList>
            <person name="Puginier C."/>
            <person name="Libourel C."/>
            <person name="Otte J."/>
            <person name="Skaloud P."/>
            <person name="Haon M."/>
            <person name="Grisel S."/>
            <person name="Petersen M."/>
            <person name="Berrin J.G."/>
            <person name="Delaux P.M."/>
            <person name="Dal Grande F."/>
            <person name="Keller J."/>
        </authorList>
    </citation>
    <scope>NUCLEOTIDE SEQUENCE [LARGE SCALE GENOMIC DNA]</scope>
    <source>
        <strain evidence="5 6">SAG 2036</strain>
    </source>
</reference>
<evidence type="ECO:0000256" key="3">
    <source>
        <dbReference type="ARBA" id="ARBA00022833"/>
    </source>
</evidence>
<dbReference type="PANTHER" id="PTHR47436">
    <property type="entry name" value="HISTONE-LYSINE N-METHYLTRANSFERASE ATXR2"/>
    <property type="match status" value="1"/>
</dbReference>
<accession>A0AAW1P534</accession>
<feature type="domain" description="SET" evidence="4">
    <location>
        <begin position="33"/>
        <end position="423"/>
    </location>
</feature>
<evidence type="ECO:0000313" key="6">
    <source>
        <dbReference type="Proteomes" id="UP001465755"/>
    </source>
</evidence>
<dbReference type="SUPFAM" id="SSF82199">
    <property type="entry name" value="SET domain"/>
    <property type="match status" value="1"/>
</dbReference>
<proteinExistence type="predicted"/>
<dbReference type="GO" id="GO:0008270">
    <property type="term" value="F:zinc ion binding"/>
    <property type="evidence" value="ECO:0007669"/>
    <property type="project" value="UniProtKB-KW"/>
</dbReference>
<dbReference type="PROSITE" id="PS50280">
    <property type="entry name" value="SET"/>
    <property type="match status" value="1"/>
</dbReference>
<dbReference type="SMART" id="SM00317">
    <property type="entry name" value="SET"/>
    <property type="match status" value="1"/>
</dbReference>
<evidence type="ECO:0000256" key="1">
    <source>
        <dbReference type="ARBA" id="ARBA00022723"/>
    </source>
</evidence>
<dbReference type="InterPro" id="IPR044237">
    <property type="entry name" value="ATXR2-like"/>
</dbReference>
<evidence type="ECO:0000259" key="4">
    <source>
        <dbReference type="PROSITE" id="PS50280"/>
    </source>
</evidence>
<evidence type="ECO:0000313" key="5">
    <source>
        <dbReference type="EMBL" id="KAK9805419.1"/>
    </source>
</evidence>
<protein>
    <recommendedName>
        <fullName evidence="4">SET domain-containing protein</fullName>
    </recommendedName>
</protein>
<gene>
    <name evidence="5" type="ORF">WJX73_003394</name>
</gene>
<organism evidence="5 6">
    <name type="scientific">Symbiochloris irregularis</name>
    <dbReference type="NCBI Taxonomy" id="706552"/>
    <lineage>
        <taxon>Eukaryota</taxon>
        <taxon>Viridiplantae</taxon>
        <taxon>Chlorophyta</taxon>
        <taxon>core chlorophytes</taxon>
        <taxon>Trebouxiophyceae</taxon>
        <taxon>Trebouxiales</taxon>
        <taxon>Trebouxiaceae</taxon>
        <taxon>Symbiochloris</taxon>
    </lineage>
</organism>
<evidence type="ECO:0000256" key="2">
    <source>
        <dbReference type="ARBA" id="ARBA00022771"/>
    </source>
</evidence>
<dbReference type="Proteomes" id="UP001465755">
    <property type="component" value="Unassembled WGS sequence"/>
</dbReference>
<keyword evidence="6" id="KW-1185">Reference proteome</keyword>
<dbReference type="InterPro" id="IPR001214">
    <property type="entry name" value="SET_dom"/>
</dbReference>
<dbReference type="GO" id="GO:0008168">
    <property type="term" value="F:methyltransferase activity"/>
    <property type="evidence" value="ECO:0007669"/>
    <property type="project" value="InterPro"/>
</dbReference>
<keyword evidence="2" id="KW-0863">Zinc-finger</keyword>
<dbReference type="Pfam" id="PF00856">
    <property type="entry name" value="SET"/>
    <property type="match status" value="1"/>
</dbReference>
<sequence length="451" mass="49651">MSSSDNHVQYLLAPLEYTLAKPFLDQITSSTAPALEVRQTSDGKGKGVFARQGVSEDELLFRERALVGAQHSSNKAEILACSQCFCFVGSIEAQIAWRLTNEGHAGGTVQRLQQGLKLPFSDQFSLPPIVSCPGGCTDEVYCSRACADAAWTEHHSLLCCGRDDQGSAQQRTLLDRGTASSSESRETACSNVGAMREFREFADATNDIFHVAARATARVCLHAQAQLQGAMHTLGEEQAWTALQQAWLPFAVGWKAVWWESIAVPEDIEDEATFRAELRDLAEESLDLLKPALAAQASAFPALFDLRVYGSIIGMFELNNLGMVVPSVVERYLLHVYMDRADPEILAQQHAARKILDPLREQLGDAYDQPCEGTAFYSLQSCINHSCDPNAHAMKGPEDLDGSAVLLAKRGINAGEEITISYIDESMEYEDRRVALLDYGFECRCVRCRNI</sequence>
<dbReference type="InterPro" id="IPR046341">
    <property type="entry name" value="SET_dom_sf"/>
</dbReference>
<name>A0AAW1P534_9CHLO</name>
<dbReference type="CDD" id="cd20071">
    <property type="entry name" value="SET_SMYD"/>
    <property type="match status" value="1"/>
</dbReference>
<dbReference type="PANTHER" id="PTHR47436:SF1">
    <property type="entry name" value="SET DOMAIN-CONTAINING PROTEIN"/>
    <property type="match status" value="1"/>
</dbReference>
<dbReference type="EMBL" id="JALJOQ010000043">
    <property type="protein sequence ID" value="KAK9805419.1"/>
    <property type="molecule type" value="Genomic_DNA"/>
</dbReference>
<keyword evidence="3" id="KW-0862">Zinc</keyword>
<dbReference type="Pfam" id="PF01753">
    <property type="entry name" value="zf-MYND"/>
    <property type="match status" value="1"/>
</dbReference>
<dbReference type="AlphaFoldDB" id="A0AAW1P534"/>